<dbReference type="EMBL" id="JAAFYZ010000026">
    <property type="protein sequence ID" value="MBS2547335.1"/>
    <property type="molecule type" value="Genomic_DNA"/>
</dbReference>
<proteinExistence type="predicted"/>
<feature type="transmembrane region" description="Helical" evidence="1">
    <location>
        <begin position="7"/>
        <end position="27"/>
    </location>
</feature>
<evidence type="ECO:0000256" key="1">
    <source>
        <dbReference type="SAM" id="Phobius"/>
    </source>
</evidence>
<evidence type="ECO:0000313" key="2">
    <source>
        <dbReference type="EMBL" id="MBS2547335.1"/>
    </source>
</evidence>
<name>A0ABS5KMQ2_9ACTN</name>
<evidence type="ECO:0000313" key="3">
    <source>
        <dbReference type="Proteomes" id="UP000730482"/>
    </source>
</evidence>
<dbReference type="RefSeq" id="WP_212008936.1">
    <property type="nucleotide sequence ID" value="NZ_JAAFYZ010000026.1"/>
</dbReference>
<keyword evidence="1" id="KW-0472">Membrane</keyword>
<organism evidence="2 3">
    <name type="scientific">Catenulispora pinistramenti</name>
    <dbReference type="NCBI Taxonomy" id="2705254"/>
    <lineage>
        <taxon>Bacteria</taxon>
        <taxon>Bacillati</taxon>
        <taxon>Actinomycetota</taxon>
        <taxon>Actinomycetes</taxon>
        <taxon>Catenulisporales</taxon>
        <taxon>Catenulisporaceae</taxon>
        <taxon>Catenulispora</taxon>
    </lineage>
</organism>
<keyword evidence="3" id="KW-1185">Reference proteome</keyword>
<gene>
    <name evidence="2" type="ORF">KGQ19_10660</name>
</gene>
<comment type="caution">
    <text evidence="2">The sequence shown here is derived from an EMBL/GenBank/DDBJ whole genome shotgun (WGS) entry which is preliminary data.</text>
</comment>
<keyword evidence="1" id="KW-1133">Transmembrane helix</keyword>
<accession>A0ABS5KMQ2</accession>
<feature type="transmembrane region" description="Helical" evidence="1">
    <location>
        <begin position="33"/>
        <end position="52"/>
    </location>
</feature>
<dbReference type="Proteomes" id="UP000730482">
    <property type="component" value="Unassembled WGS sequence"/>
</dbReference>
<protein>
    <submittedName>
        <fullName evidence="2">Uncharacterized protein</fullName>
    </submittedName>
</protein>
<reference evidence="2 3" key="1">
    <citation type="submission" date="2020-02" db="EMBL/GenBank/DDBJ databases">
        <title>Acidophilic actinobacteria isolated from forest soil.</title>
        <authorList>
            <person name="Golinska P."/>
        </authorList>
    </citation>
    <scope>NUCLEOTIDE SEQUENCE [LARGE SCALE GENOMIC DNA]</scope>
    <source>
        <strain evidence="2 3">NL8</strain>
    </source>
</reference>
<keyword evidence="1" id="KW-0812">Transmembrane</keyword>
<sequence length="94" mass="10151">MKETLSAVLMPLIYGFVTLLMLALIVLGALTDVWPPLVIGVVAAPIMGTLTVKFHRNRGRDYAMHSRRLYGNLAGLLAPLNPQPLGSATPELGR</sequence>